<dbReference type="EMBL" id="QPKB01000005">
    <property type="protein sequence ID" value="RWR84395.1"/>
    <property type="molecule type" value="Genomic_DNA"/>
</dbReference>
<feature type="repeat" description="PPR" evidence="3">
    <location>
        <begin position="177"/>
        <end position="211"/>
    </location>
</feature>
<feature type="repeat" description="PPR" evidence="3">
    <location>
        <begin position="212"/>
        <end position="246"/>
    </location>
</feature>
<dbReference type="InterPro" id="IPR002885">
    <property type="entry name" value="PPR_rpt"/>
</dbReference>
<feature type="repeat" description="PPR" evidence="3">
    <location>
        <begin position="247"/>
        <end position="281"/>
    </location>
</feature>
<feature type="compositionally biased region" description="Low complexity" evidence="4">
    <location>
        <begin position="24"/>
        <end position="36"/>
    </location>
</feature>
<proteinExistence type="inferred from homology"/>
<reference evidence="5 6" key="1">
    <citation type="journal article" date="2019" name="Nat. Plants">
        <title>Stout camphor tree genome fills gaps in understanding of flowering plant genome evolution.</title>
        <authorList>
            <person name="Chaw S.M."/>
            <person name="Liu Y.C."/>
            <person name="Wu Y.W."/>
            <person name="Wang H.Y."/>
            <person name="Lin C.I."/>
            <person name="Wu C.S."/>
            <person name="Ke H.M."/>
            <person name="Chang L.Y."/>
            <person name="Hsu C.Y."/>
            <person name="Yang H.T."/>
            <person name="Sudianto E."/>
            <person name="Hsu M.H."/>
            <person name="Wu K.P."/>
            <person name="Wang L.N."/>
            <person name="Leebens-Mack J.H."/>
            <person name="Tsai I.J."/>
        </authorList>
    </citation>
    <scope>NUCLEOTIDE SEQUENCE [LARGE SCALE GENOMIC DNA]</scope>
    <source>
        <strain evidence="6">cv. Chaw 1501</strain>
        <tissue evidence="5">Young leaves</tissue>
    </source>
</reference>
<dbReference type="Gene3D" id="1.25.40.10">
    <property type="entry name" value="Tetratricopeptide repeat domain"/>
    <property type="match status" value="2"/>
</dbReference>
<feature type="repeat" description="PPR" evidence="3">
    <location>
        <begin position="282"/>
        <end position="316"/>
    </location>
</feature>
<gene>
    <name evidence="5" type="ORF">CKAN_01320500</name>
</gene>
<dbReference type="Pfam" id="PF01535">
    <property type="entry name" value="PPR"/>
    <property type="match status" value="2"/>
</dbReference>
<dbReference type="GO" id="GO:0009507">
    <property type="term" value="C:chloroplast"/>
    <property type="evidence" value="ECO:0007669"/>
    <property type="project" value="TreeGrafter"/>
</dbReference>
<dbReference type="GO" id="GO:0010019">
    <property type="term" value="P:chloroplast-nucleus signaling pathway"/>
    <property type="evidence" value="ECO:0007669"/>
    <property type="project" value="TreeGrafter"/>
</dbReference>
<protein>
    <submittedName>
        <fullName evidence="5">Pentatricopeptide repeat-containing protein, mitochondrial-like protein</fullName>
    </submittedName>
</protein>
<sequence length="417" mass="46971">MQAVHRNLLKNPNTHLLLRSLSSSPAISSSSSSSSSCRRKPPISEEAQQLELDSLVDRFKKCSNNYRFRRKHGVYDLTVRRLASAERFNSVQDILEHQKQFSDISKEGFSIRLISLYGKANMFDHARKLFDELPQLNCPRTVKSFNALLTAALETKDYDTVTKLFHELSDEISVEPNICSYNILIQALCKMGSLSSAFSVLESMEKNGVKPNLITFDSLLNAFYNASQFSDAKKVWGEMEKSVCVPDVMIYNAKLRGLVSEGNTEEAVKLVDNLRDQGLKPDVFSFNALMKGYCDNGNLEEAKKIYDELGKNECTPNRWTFETLIPCAVEKGDLAFAVKLCKVSINGKWSIDVSFLQGVVDALVKESSKEEAQKLVEFAASKTYHASVNGLTVERDEGVHNGIFWYDFPSRMGKLRF</sequence>
<keyword evidence="6" id="KW-1185">Reference proteome</keyword>
<evidence type="ECO:0000256" key="3">
    <source>
        <dbReference type="PROSITE-ProRule" id="PRU00708"/>
    </source>
</evidence>
<dbReference type="Proteomes" id="UP000283530">
    <property type="component" value="Unassembled WGS sequence"/>
</dbReference>
<evidence type="ECO:0000313" key="6">
    <source>
        <dbReference type="Proteomes" id="UP000283530"/>
    </source>
</evidence>
<keyword evidence="2" id="KW-0677">Repeat</keyword>
<name>A0A3S3NQB6_9MAGN</name>
<organism evidence="5 6">
    <name type="scientific">Cinnamomum micranthum f. kanehirae</name>
    <dbReference type="NCBI Taxonomy" id="337451"/>
    <lineage>
        <taxon>Eukaryota</taxon>
        <taxon>Viridiplantae</taxon>
        <taxon>Streptophyta</taxon>
        <taxon>Embryophyta</taxon>
        <taxon>Tracheophyta</taxon>
        <taxon>Spermatophyta</taxon>
        <taxon>Magnoliopsida</taxon>
        <taxon>Magnoliidae</taxon>
        <taxon>Laurales</taxon>
        <taxon>Lauraceae</taxon>
        <taxon>Cinnamomum</taxon>
    </lineage>
</organism>
<feature type="region of interest" description="Disordered" evidence="4">
    <location>
        <begin position="24"/>
        <end position="43"/>
    </location>
</feature>
<comment type="caution">
    <text evidence="5">The sequence shown here is derived from an EMBL/GenBank/DDBJ whole genome shotgun (WGS) entry which is preliminary data.</text>
</comment>
<accession>A0A3S3NQB6</accession>
<dbReference type="PANTHER" id="PTHR47936:SF5">
    <property type="entry name" value="PENTACOTRIPEPTIDE-REPEAT REGION OF PRORP DOMAIN-CONTAINING PROTEIN"/>
    <property type="match status" value="1"/>
</dbReference>
<dbReference type="PROSITE" id="PS51375">
    <property type="entry name" value="PPR"/>
    <property type="match status" value="4"/>
</dbReference>
<comment type="similarity">
    <text evidence="1">Belongs to the PPR family. P subfamily.</text>
</comment>
<dbReference type="NCBIfam" id="TIGR00756">
    <property type="entry name" value="PPR"/>
    <property type="match status" value="5"/>
</dbReference>
<dbReference type="STRING" id="337451.A0A3S3NQB6"/>
<evidence type="ECO:0000256" key="2">
    <source>
        <dbReference type="ARBA" id="ARBA00022737"/>
    </source>
</evidence>
<evidence type="ECO:0000256" key="1">
    <source>
        <dbReference type="ARBA" id="ARBA00007626"/>
    </source>
</evidence>
<dbReference type="Pfam" id="PF13041">
    <property type="entry name" value="PPR_2"/>
    <property type="match status" value="2"/>
</dbReference>
<dbReference type="PANTHER" id="PTHR47936">
    <property type="entry name" value="PPR_LONG DOMAIN-CONTAINING PROTEIN"/>
    <property type="match status" value="1"/>
</dbReference>
<dbReference type="AlphaFoldDB" id="A0A3S3NQB6"/>
<evidence type="ECO:0000313" key="5">
    <source>
        <dbReference type="EMBL" id="RWR84395.1"/>
    </source>
</evidence>
<dbReference type="InterPro" id="IPR011990">
    <property type="entry name" value="TPR-like_helical_dom_sf"/>
</dbReference>
<evidence type="ECO:0000256" key="4">
    <source>
        <dbReference type="SAM" id="MobiDB-lite"/>
    </source>
</evidence>
<dbReference type="OrthoDB" id="185373at2759"/>
<dbReference type="GO" id="GO:0031930">
    <property type="term" value="P:mitochondria-nucleus signaling pathway"/>
    <property type="evidence" value="ECO:0007669"/>
    <property type="project" value="TreeGrafter"/>
</dbReference>